<dbReference type="InterPro" id="IPR011055">
    <property type="entry name" value="Dup_hybrid_motif"/>
</dbReference>
<dbReference type="PROSITE" id="PS00371">
    <property type="entry name" value="PTS_EIIA_TYPE_1_HIS"/>
    <property type="match status" value="1"/>
</dbReference>
<keyword evidence="5" id="KW-0598">Phosphotransferase system</keyword>
<dbReference type="NCBIfam" id="TIGR00830">
    <property type="entry name" value="PTBA"/>
    <property type="match status" value="1"/>
</dbReference>
<dbReference type="Gene3D" id="2.70.70.10">
    <property type="entry name" value="Glucose Permease (Domain IIA)"/>
    <property type="match status" value="1"/>
</dbReference>
<accession>A0ABU9DDM4</accession>
<dbReference type="Pfam" id="PF00358">
    <property type="entry name" value="PTS_EIIA_1"/>
    <property type="match status" value="1"/>
</dbReference>
<proteinExistence type="predicted"/>
<evidence type="ECO:0000259" key="7">
    <source>
        <dbReference type="PROSITE" id="PS51093"/>
    </source>
</evidence>
<protein>
    <submittedName>
        <fullName evidence="8">PTS glucose transporter subunit IIA</fullName>
    </submittedName>
</protein>
<dbReference type="PANTHER" id="PTHR45008">
    <property type="entry name" value="PTS SYSTEM GLUCOSE-SPECIFIC EIIA COMPONENT"/>
    <property type="match status" value="1"/>
</dbReference>
<reference evidence="8 9" key="1">
    <citation type="submission" date="2024-04" db="EMBL/GenBank/DDBJ databases">
        <title>draft genome sequnece of Paenibacillus filicis.</title>
        <authorList>
            <person name="Kim D.-U."/>
        </authorList>
    </citation>
    <scope>NUCLEOTIDE SEQUENCE [LARGE SCALE GENOMIC DNA]</scope>
    <source>
        <strain evidence="8 9">KACC14197</strain>
    </source>
</reference>
<evidence type="ECO:0000256" key="4">
    <source>
        <dbReference type="ARBA" id="ARBA00022679"/>
    </source>
</evidence>
<keyword evidence="4" id="KW-0808">Transferase</keyword>
<dbReference type="SUPFAM" id="SSF51261">
    <property type="entry name" value="Duplicated hybrid motif"/>
    <property type="match status" value="1"/>
</dbReference>
<dbReference type="RefSeq" id="WP_341413927.1">
    <property type="nucleotide sequence ID" value="NZ_JBBPCC010000001.1"/>
</dbReference>
<evidence type="ECO:0000256" key="2">
    <source>
        <dbReference type="ARBA" id="ARBA00022448"/>
    </source>
</evidence>
<dbReference type="EMBL" id="JBBPCC010000001">
    <property type="protein sequence ID" value="MEK8126884.1"/>
    <property type="molecule type" value="Genomic_DNA"/>
</dbReference>
<gene>
    <name evidence="8" type="ORF">WMW72_03075</name>
</gene>
<keyword evidence="2" id="KW-0813">Transport</keyword>
<name>A0ABU9DDM4_9BACL</name>
<comment type="caution">
    <text evidence="8">The sequence shown here is derived from an EMBL/GenBank/DDBJ whole genome shotgun (WGS) entry which is preliminary data.</text>
</comment>
<evidence type="ECO:0000313" key="9">
    <source>
        <dbReference type="Proteomes" id="UP001469365"/>
    </source>
</evidence>
<organism evidence="8 9">
    <name type="scientific">Paenibacillus filicis</name>
    <dbReference type="NCBI Taxonomy" id="669464"/>
    <lineage>
        <taxon>Bacteria</taxon>
        <taxon>Bacillati</taxon>
        <taxon>Bacillota</taxon>
        <taxon>Bacilli</taxon>
        <taxon>Bacillales</taxon>
        <taxon>Paenibacillaceae</taxon>
        <taxon>Paenibacillus</taxon>
    </lineage>
</organism>
<dbReference type="InterPro" id="IPR050890">
    <property type="entry name" value="PTS_EIIA_component"/>
</dbReference>
<dbReference type="PROSITE" id="PS51093">
    <property type="entry name" value="PTS_EIIA_TYPE_1"/>
    <property type="match status" value="1"/>
</dbReference>
<comment type="subcellular location">
    <subcellularLocation>
        <location evidence="1">Cytoplasm</location>
    </subcellularLocation>
</comment>
<keyword evidence="3 8" id="KW-0762">Sugar transport</keyword>
<keyword evidence="6" id="KW-0418">Kinase</keyword>
<dbReference type="InterPro" id="IPR001127">
    <property type="entry name" value="PTS_EIIA_1_perm"/>
</dbReference>
<feature type="domain" description="PTS EIIA type-1" evidence="7">
    <location>
        <begin position="34"/>
        <end position="138"/>
    </location>
</feature>
<sequence>MFSKLFSKNKASDNRLEIASPMTGTAVPLSQVPDQAFAEKYMGDGVAVEPSEGKLIAPFDGKVAHMINTRHAVILEHESGLQLLVHIGINTVALGGEGFTAYVQTGDEVKAGQLLIEFDMAAIQAAGYPVITPVVIANEEESVESLESRFGAVRAGEAGALQVVLKT</sequence>
<evidence type="ECO:0000256" key="3">
    <source>
        <dbReference type="ARBA" id="ARBA00022597"/>
    </source>
</evidence>
<evidence type="ECO:0000313" key="8">
    <source>
        <dbReference type="EMBL" id="MEK8126884.1"/>
    </source>
</evidence>
<keyword evidence="9" id="KW-1185">Reference proteome</keyword>
<evidence type="ECO:0000256" key="6">
    <source>
        <dbReference type="ARBA" id="ARBA00022777"/>
    </source>
</evidence>
<dbReference type="PANTHER" id="PTHR45008:SF1">
    <property type="entry name" value="PTS SYSTEM GLUCOSE-SPECIFIC EIIA COMPONENT"/>
    <property type="match status" value="1"/>
</dbReference>
<dbReference type="Proteomes" id="UP001469365">
    <property type="component" value="Unassembled WGS sequence"/>
</dbReference>
<evidence type="ECO:0000256" key="1">
    <source>
        <dbReference type="ARBA" id="ARBA00004496"/>
    </source>
</evidence>
<evidence type="ECO:0000256" key="5">
    <source>
        <dbReference type="ARBA" id="ARBA00022683"/>
    </source>
</evidence>